<keyword evidence="2" id="KW-1185">Reference proteome</keyword>
<dbReference type="AlphaFoldDB" id="A0AAW0BCX3"/>
<gene>
    <name evidence="1" type="ORF">VNI00_016427</name>
</gene>
<organism evidence="1 2">
    <name type="scientific">Paramarasmius palmivorus</name>
    <dbReference type="NCBI Taxonomy" id="297713"/>
    <lineage>
        <taxon>Eukaryota</taxon>
        <taxon>Fungi</taxon>
        <taxon>Dikarya</taxon>
        <taxon>Basidiomycota</taxon>
        <taxon>Agaricomycotina</taxon>
        <taxon>Agaricomycetes</taxon>
        <taxon>Agaricomycetidae</taxon>
        <taxon>Agaricales</taxon>
        <taxon>Marasmiineae</taxon>
        <taxon>Marasmiaceae</taxon>
        <taxon>Paramarasmius</taxon>
    </lineage>
</organism>
<reference evidence="1 2" key="1">
    <citation type="submission" date="2024-01" db="EMBL/GenBank/DDBJ databases">
        <title>A draft genome for a cacao thread blight-causing isolate of Paramarasmius palmivorus.</title>
        <authorList>
            <person name="Baruah I.K."/>
            <person name="Bukari Y."/>
            <person name="Amoako-Attah I."/>
            <person name="Meinhardt L.W."/>
            <person name="Bailey B.A."/>
            <person name="Cohen S.P."/>
        </authorList>
    </citation>
    <scope>NUCLEOTIDE SEQUENCE [LARGE SCALE GENOMIC DNA]</scope>
    <source>
        <strain evidence="1 2">GH-12</strain>
    </source>
</reference>
<sequence length="112" mass="12421">MVFSYRKMPIYTDMNIFQGGAAREPGQFFTDPSTQALPFVDKTKKKATVGDAVKVLSQKVTSLEAEIGSIRVAISGIKQDSQCNRSDDARTALPEERNNMLRDELHSALLVE</sequence>
<accession>A0AAW0BCX3</accession>
<dbReference type="EMBL" id="JAYKXP010000127">
    <property type="protein sequence ID" value="KAK7024303.1"/>
    <property type="molecule type" value="Genomic_DNA"/>
</dbReference>
<comment type="caution">
    <text evidence="1">The sequence shown here is derived from an EMBL/GenBank/DDBJ whole genome shotgun (WGS) entry which is preliminary data.</text>
</comment>
<evidence type="ECO:0000313" key="1">
    <source>
        <dbReference type="EMBL" id="KAK7024303.1"/>
    </source>
</evidence>
<protein>
    <submittedName>
        <fullName evidence="1">Uncharacterized protein</fullName>
    </submittedName>
</protein>
<name>A0AAW0BCX3_9AGAR</name>
<proteinExistence type="predicted"/>
<dbReference type="Proteomes" id="UP001383192">
    <property type="component" value="Unassembled WGS sequence"/>
</dbReference>
<evidence type="ECO:0000313" key="2">
    <source>
        <dbReference type="Proteomes" id="UP001383192"/>
    </source>
</evidence>